<dbReference type="SMART" id="SM00574">
    <property type="entry name" value="POX"/>
    <property type="match status" value="1"/>
</dbReference>
<dbReference type="InterPro" id="IPR009057">
    <property type="entry name" value="Homeodomain-like_sf"/>
</dbReference>
<dbReference type="CDD" id="cd00086">
    <property type="entry name" value="homeodomain"/>
    <property type="match status" value="1"/>
</dbReference>
<keyword evidence="2" id="KW-1185">Reference proteome</keyword>
<dbReference type="SUPFAM" id="SSF46689">
    <property type="entry name" value="Homeodomain-like"/>
    <property type="match status" value="1"/>
</dbReference>
<protein>
    <submittedName>
        <fullName evidence="1">Uncharacterized protein</fullName>
    </submittedName>
</protein>
<dbReference type="InterPro" id="IPR006563">
    <property type="entry name" value="POX_dom"/>
</dbReference>
<dbReference type="InterPro" id="IPR050224">
    <property type="entry name" value="TALE_homeobox"/>
</dbReference>
<organism evidence="1 2">
    <name type="scientific">Hibiscus sabdariffa</name>
    <name type="common">roselle</name>
    <dbReference type="NCBI Taxonomy" id="183260"/>
    <lineage>
        <taxon>Eukaryota</taxon>
        <taxon>Viridiplantae</taxon>
        <taxon>Streptophyta</taxon>
        <taxon>Embryophyta</taxon>
        <taxon>Tracheophyta</taxon>
        <taxon>Spermatophyta</taxon>
        <taxon>Magnoliopsida</taxon>
        <taxon>eudicotyledons</taxon>
        <taxon>Gunneridae</taxon>
        <taxon>Pentapetalae</taxon>
        <taxon>rosids</taxon>
        <taxon>malvids</taxon>
        <taxon>Malvales</taxon>
        <taxon>Malvaceae</taxon>
        <taxon>Malvoideae</taxon>
        <taxon>Hibiscus</taxon>
    </lineage>
</organism>
<comment type="caution">
    <text evidence="1">The sequence shown here is derived from an EMBL/GenBank/DDBJ whole genome shotgun (WGS) entry which is preliminary data.</text>
</comment>
<evidence type="ECO:0000313" key="2">
    <source>
        <dbReference type="Proteomes" id="UP001396334"/>
    </source>
</evidence>
<dbReference type="Proteomes" id="UP001396334">
    <property type="component" value="Unassembled WGS sequence"/>
</dbReference>
<proteinExistence type="predicted"/>
<dbReference type="EMBL" id="JBBPBN010002041">
    <property type="protein sequence ID" value="KAK8476845.1"/>
    <property type="molecule type" value="Genomic_DNA"/>
</dbReference>
<dbReference type="Gene3D" id="1.10.10.60">
    <property type="entry name" value="Homeodomain-like"/>
    <property type="match status" value="1"/>
</dbReference>
<sequence length="568" mass="61996">MNPTNSMYQGYQHAATGIFGFSNGFELRDGGFDSSPPLEEEDSNVLPVYETSGMLSEMFDVPSGIVAVTANASTELFERALPPNYQGHMPAGEAKSNFNHQQLPSINAGSAAAMQLFLMNPQPRSPSSSTSFQGPGGSSFGTSIVPNTVSQPNNPSEIGGVLESQGLSLSLSSSFPHLEVKDGEFLYYNQAHVGLGSSMGMVTVLRNSKYVKDAQELLEEFCSVGRGQLKKNKFGRNKTNPCSNPGGSSLTKDVPHLSSADRIEHQRRKVERRYKLYGEQMKMLVNSLDQAMGNGAAVPYTALAQKAMSRHFRCLKDSISAQLKRSYEVLGEKDGTAGISGTTKGETPELSLRQQRALNQMGGSMMEHEPLRPQRCLPERSVNILRAWLFEHFLHPYPSDADKHQLARQTGLTRNQISNWFINARVRLWKPMVEEMYQQEIKEEDGEGNPNNSSNNAQTSTPSSTTAATVAASTTTAATPAGKTCEISALENDTSPVEINRQCFSFSGKKRKQCSSLTATEVAAPPSSQPFTTTTGGNSLTLGLRHAGNMPDNLQMISCRNFHFSYQF</sequence>
<dbReference type="InterPro" id="IPR008422">
    <property type="entry name" value="KN_HD"/>
</dbReference>
<dbReference type="SMART" id="SM00389">
    <property type="entry name" value="HOX"/>
    <property type="match status" value="1"/>
</dbReference>
<name>A0ABR1Z9Z3_9ROSI</name>
<gene>
    <name evidence="1" type="ORF">V6N11_043383</name>
</gene>
<dbReference type="PANTHER" id="PTHR11850">
    <property type="entry name" value="HOMEOBOX PROTEIN TRANSCRIPTION FACTORS"/>
    <property type="match status" value="1"/>
</dbReference>
<reference evidence="1 2" key="1">
    <citation type="journal article" date="2024" name="G3 (Bethesda)">
        <title>Genome assembly of Hibiscus sabdariffa L. provides insights into metabolisms of medicinal natural products.</title>
        <authorList>
            <person name="Kim T."/>
        </authorList>
    </citation>
    <scope>NUCLEOTIDE SEQUENCE [LARGE SCALE GENOMIC DNA]</scope>
    <source>
        <strain evidence="1">TK-2024</strain>
        <tissue evidence="1">Old leaves</tissue>
    </source>
</reference>
<dbReference type="Pfam" id="PF05920">
    <property type="entry name" value="Homeobox_KN"/>
    <property type="match status" value="1"/>
</dbReference>
<accession>A0ABR1Z9Z3</accession>
<dbReference type="PROSITE" id="PS50071">
    <property type="entry name" value="HOMEOBOX_2"/>
    <property type="match status" value="1"/>
</dbReference>
<evidence type="ECO:0000313" key="1">
    <source>
        <dbReference type="EMBL" id="KAK8476845.1"/>
    </source>
</evidence>
<dbReference type="InterPro" id="IPR001356">
    <property type="entry name" value="HD"/>
</dbReference>
<dbReference type="Pfam" id="PF07526">
    <property type="entry name" value="POX"/>
    <property type="match status" value="1"/>
</dbReference>